<feature type="domain" description="Pop1 N-terminal" evidence="5">
    <location>
        <begin position="89"/>
        <end position="174"/>
    </location>
</feature>
<dbReference type="GO" id="GO:0001682">
    <property type="term" value="P:tRNA 5'-leader removal"/>
    <property type="evidence" value="ECO:0007669"/>
    <property type="project" value="InterPro"/>
</dbReference>
<organism evidence="8 9">
    <name type="scientific">Orchesella cincta</name>
    <name type="common">Springtail</name>
    <name type="synonym">Podura cincta</name>
    <dbReference type="NCBI Taxonomy" id="48709"/>
    <lineage>
        <taxon>Eukaryota</taxon>
        <taxon>Metazoa</taxon>
        <taxon>Ecdysozoa</taxon>
        <taxon>Arthropoda</taxon>
        <taxon>Hexapoda</taxon>
        <taxon>Collembola</taxon>
        <taxon>Entomobryomorpha</taxon>
        <taxon>Entomobryoidea</taxon>
        <taxon>Orchesellidae</taxon>
        <taxon>Orchesellinae</taxon>
        <taxon>Orchesella</taxon>
    </lineage>
</organism>
<dbReference type="Pfam" id="PF08170">
    <property type="entry name" value="POPLD"/>
    <property type="match status" value="1"/>
</dbReference>
<dbReference type="STRING" id="48709.A0A1D2ND16"/>
<feature type="domain" description="POPLD" evidence="6">
    <location>
        <begin position="464"/>
        <end position="559"/>
    </location>
</feature>
<dbReference type="InterPro" id="IPR055079">
    <property type="entry name" value="POP1_C"/>
</dbReference>
<keyword evidence="9" id="KW-1185">Reference proteome</keyword>
<keyword evidence="3" id="KW-0539">Nucleus</keyword>
<dbReference type="InterPro" id="IPR012590">
    <property type="entry name" value="POPLD_dom"/>
</dbReference>
<comment type="caution">
    <text evidence="8">The sequence shown here is derived from an EMBL/GenBank/DDBJ whole genome shotgun (WGS) entry which is preliminary data.</text>
</comment>
<evidence type="ECO:0000256" key="4">
    <source>
        <dbReference type="SAM" id="MobiDB-lite"/>
    </source>
</evidence>
<comment type="subcellular location">
    <subcellularLocation>
        <location evidence="1">Nucleus</location>
    </subcellularLocation>
</comment>
<feature type="region of interest" description="Disordered" evidence="4">
    <location>
        <begin position="382"/>
        <end position="404"/>
    </location>
</feature>
<sequence>MEDNRDALPSQIRVRQFIAARVCEIATLTTHIASAQDPRSQMGFSFQHVPKHMRRRAVSHNPKRLPTRLMDDHMRQVNKGTGSLVKNKKKSRFHRSRPETNVLEYNYRQLRTPNKPKWLESHVWHAKRFFMIPLWGMMLPRAPTTKAFKSLYVAAKRNAIMQDLSYLRCLVLTGGSKGHVLAGISKLITADYNISGVTSGELSSGREIVGVVTSSEVEPQKRYLGSIRYQLITPDLPEGKFKLILWHHPTLQSELIDELCSAYELKNDDAQVIGMEHDLNHDEKKFLWKLANAHCWSNEETGITMKDMSEFYNRIRLSGPKSVPILKEIFKIGNLPNAQLQSKSDQERIWNSLETIASMPNNSAIVLDVVDPRLQLPKVRKAVQAPDTMGEGRPVPPTSSMGSDSLWSEEALRNMLRMKIPDKEVSEKRRENLIPGTSIAEGMTPNVVSLGLVFRTDQAAGTTGVDIIVPVGWMMPVWIALSFCAVRPYGLEFNEYLTFETESFKGFTSSTYFPPDITHFPVSNASHHDEKKKKYFMYSPSKRENLIKLGCAFPFSVDWQRFLKFSFKLNEADVDVRVIRETQDLQKLAEYLLSKQKGKNISDLDVDDTQLVPVRLDLLNGCVSEGGCICLPTEKDLEIRRNANWKPTDHIHQEVLVDVNETKRQDLRNAHQKKLACLGKKRKKARRASRVVDESEKESFDSRINELDSKAEVEAYNTQMANLWIDDDVEKVLAKQTREVIGFVTYSHYSYRSGQFAAFGYITLRQLKKLTFLKQHMLVLVRDWSSALEYRWAKMSACIPM</sequence>
<dbReference type="EMBL" id="LJIJ01000086">
    <property type="protein sequence ID" value="ODN03153.1"/>
    <property type="molecule type" value="Genomic_DNA"/>
</dbReference>
<dbReference type="AlphaFoldDB" id="A0A1D2ND16"/>
<evidence type="ECO:0000313" key="8">
    <source>
        <dbReference type="EMBL" id="ODN03153.1"/>
    </source>
</evidence>
<keyword evidence="2" id="KW-0819">tRNA processing</keyword>
<evidence type="ECO:0000259" key="5">
    <source>
        <dbReference type="Pfam" id="PF06978"/>
    </source>
</evidence>
<dbReference type="Proteomes" id="UP000094527">
    <property type="component" value="Unassembled WGS sequence"/>
</dbReference>
<dbReference type="PANTHER" id="PTHR22731:SF3">
    <property type="entry name" value="RIBONUCLEASES P_MRP PROTEIN SUBUNIT POP1"/>
    <property type="match status" value="1"/>
</dbReference>
<dbReference type="Pfam" id="PF06978">
    <property type="entry name" value="POP1_N"/>
    <property type="match status" value="1"/>
</dbReference>
<gene>
    <name evidence="8" type="ORF">Ocin01_03562</name>
</gene>
<dbReference type="OMA" id="RRTMSHN"/>
<protein>
    <submittedName>
        <fullName evidence="8">Ribonucleases P/MRP protein subunit POP1</fullName>
    </submittedName>
</protein>
<evidence type="ECO:0000259" key="6">
    <source>
        <dbReference type="Pfam" id="PF08170"/>
    </source>
</evidence>
<dbReference type="OrthoDB" id="442863at2759"/>
<evidence type="ECO:0000256" key="2">
    <source>
        <dbReference type="ARBA" id="ARBA00022694"/>
    </source>
</evidence>
<evidence type="ECO:0000259" key="7">
    <source>
        <dbReference type="Pfam" id="PF22770"/>
    </source>
</evidence>
<reference evidence="8 9" key="1">
    <citation type="journal article" date="2016" name="Genome Biol. Evol.">
        <title>Gene Family Evolution Reflects Adaptation to Soil Environmental Stressors in the Genome of the Collembolan Orchesella cincta.</title>
        <authorList>
            <person name="Faddeeva-Vakhrusheva A."/>
            <person name="Derks M.F."/>
            <person name="Anvar S.Y."/>
            <person name="Agamennone V."/>
            <person name="Suring W."/>
            <person name="Smit S."/>
            <person name="van Straalen N.M."/>
            <person name="Roelofs D."/>
        </authorList>
    </citation>
    <scope>NUCLEOTIDE SEQUENCE [LARGE SCALE GENOMIC DNA]</scope>
    <source>
        <tissue evidence="8">Mixed pool</tissue>
    </source>
</reference>
<dbReference type="PANTHER" id="PTHR22731">
    <property type="entry name" value="RIBONUCLEASES P/MRP PROTEIN SUBUNIT POP1"/>
    <property type="match status" value="1"/>
</dbReference>
<evidence type="ECO:0000256" key="3">
    <source>
        <dbReference type="ARBA" id="ARBA00023242"/>
    </source>
</evidence>
<proteinExistence type="predicted"/>
<accession>A0A1D2ND16</accession>
<dbReference type="InterPro" id="IPR039182">
    <property type="entry name" value="Pop1"/>
</dbReference>
<feature type="domain" description="POP1 C-terminal" evidence="7">
    <location>
        <begin position="611"/>
        <end position="797"/>
    </location>
</feature>
<evidence type="ECO:0000313" key="9">
    <source>
        <dbReference type="Proteomes" id="UP000094527"/>
    </source>
</evidence>
<evidence type="ECO:0000256" key="1">
    <source>
        <dbReference type="ARBA" id="ARBA00004123"/>
    </source>
</evidence>
<dbReference type="GO" id="GO:0005655">
    <property type="term" value="C:nucleolar ribonuclease P complex"/>
    <property type="evidence" value="ECO:0007669"/>
    <property type="project" value="InterPro"/>
</dbReference>
<name>A0A1D2ND16_ORCCI</name>
<dbReference type="GO" id="GO:0000172">
    <property type="term" value="C:ribonuclease MRP complex"/>
    <property type="evidence" value="ECO:0007669"/>
    <property type="project" value="InterPro"/>
</dbReference>
<dbReference type="Pfam" id="PF22770">
    <property type="entry name" value="POP1_C"/>
    <property type="match status" value="1"/>
</dbReference>
<dbReference type="InterPro" id="IPR009723">
    <property type="entry name" value="Pop1_N"/>
</dbReference>